<organism evidence="9 10">
    <name type="scientific">Anaerolinea thermophila (strain DSM 14523 / JCM 11388 / NBRC 100420 / UNI-1)</name>
    <dbReference type="NCBI Taxonomy" id="926569"/>
    <lineage>
        <taxon>Bacteria</taxon>
        <taxon>Bacillati</taxon>
        <taxon>Chloroflexota</taxon>
        <taxon>Anaerolineae</taxon>
        <taxon>Anaerolineales</taxon>
        <taxon>Anaerolineaceae</taxon>
        <taxon>Anaerolinea</taxon>
    </lineage>
</organism>
<dbReference type="HOGENOM" id="CLU_514512_0_0_0"/>
<evidence type="ECO:0000256" key="1">
    <source>
        <dbReference type="ARBA" id="ARBA00004651"/>
    </source>
</evidence>
<dbReference type="GO" id="GO:0009103">
    <property type="term" value="P:lipopolysaccharide biosynthetic process"/>
    <property type="evidence" value="ECO:0007669"/>
    <property type="project" value="UniProtKB-ARBA"/>
</dbReference>
<feature type="transmembrane region" description="Helical" evidence="8">
    <location>
        <begin position="393"/>
        <end position="411"/>
    </location>
</feature>
<evidence type="ECO:0000256" key="6">
    <source>
        <dbReference type="ARBA" id="ARBA00022989"/>
    </source>
</evidence>
<feature type="transmembrane region" description="Helical" evidence="8">
    <location>
        <begin position="301"/>
        <end position="320"/>
    </location>
</feature>
<dbReference type="STRING" id="926569.ANT_11550"/>
<evidence type="ECO:0000256" key="5">
    <source>
        <dbReference type="ARBA" id="ARBA00022692"/>
    </source>
</evidence>
<evidence type="ECO:0000313" key="10">
    <source>
        <dbReference type="Proteomes" id="UP000008922"/>
    </source>
</evidence>
<feature type="transmembrane region" description="Helical" evidence="8">
    <location>
        <begin position="74"/>
        <end position="93"/>
    </location>
</feature>
<feature type="transmembrane region" description="Helical" evidence="8">
    <location>
        <begin position="127"/>
        <end position="143"/>
    </location>
</feature>
<keyword evidence="10" id="KW-1185">Reference proteome</keyword>
<dbReference type="GO" id="GO:0016763">
    <property type="term" value="F:pentosyltransferase activity"/>
    <property type="evidence" value="ECO:0007669"/>
    <property type="project" value="TreeGrafter"/>
</dbReference>
<keyword evidence="7 8" id="KW-0472">Membrane</keyword>
<dbReference type="InParanoid" id="E8N425"/>
<feature type="transmembrane region" description="Helical" evidence="8">
    <location>
        <begin position="9"/>
        <end position="29"/>
    </location>
</feature>
<dbReference type="RefSeq" id="WP_013559577.1">
    <property type="nucleotide sequence ID" value="NC_014960.1"/>
</dbReference>
<dbReference type="KEGG" id="atm:ANT_11550"/>
<dbReference type="InterPro" id="IPR050297">
    <property type="entry name" value="LipidA_mod_glycosyltrf_83"/>
</dbReference>
<accession>E8N425</accession>
<reference evidence="9 10" key="1">
    <citation type="submission" date="2010-12" db="EMBL/GenBank/DDBJ databases">
        <title>Whole genome sequence of Anaerolinea thermophila UNI-1.</title>
        <authorList>
            <person name="Narita-Yamada S."/>
            <person name="Kishi E."/>
            <person name="Watanabe Y."/>
            <person name="Takasaki K."/>
            <person name="Ankai A."/>
            <person name="Oguchi A."/>
            <person name="Fukui S."/>
            <person name="Takahashi M."/>
            <person name="Yashiro I."/>
            <person name="Hosoyama A."/>
            <person name="Sekiguchi Y."/>
            <person name="Hanada S."/>
            <person name="Fujita N."/>
        </authorList>
    </citation>
    <scope>NUCLEOTIDE SEQUENCE [LARGE SCALE GENOMIC DNA]</scope>
    <source>
        <strain evidence="10">DSM 14523 / JCM 11388 / NBRC 100420 / UNI-1</strain>
    </source>
</reference>
<dbReference type="AlphaFoldDB" id="E8N425"/>
<gene>
    <name evidence="9" type="ordered locus">ANT_11550</name>
</gene>
<evidence type="ECO:0000313" key="9">
    <source>
        <dbReference type="EMBL" id="BAJ63189.1"/>
    </source>
</evidence>
<keyword evidence="3" id="KW-0328">Glycosyltransferase</keyword>
<evidence type="ECO:0000256" key="3">
    <source>
        <dbReference type="ARBA" id="ARBA00022676"/>
    </source>
</evidence>
<dbReference type="PANTHER" id="PTHR33908">
    <property type="entry name" value="MANNOSYLTRANSFERASE YKCB-RELATED"/>
    <property type="match status" value="1"/>
</dbReference>
<evidence type="ECO:0000256" key="2">
    <source>
        <dbReference type="ARBA" id="ARBA00022475"/>
    </source>
</evidence>
<feature type="transmembrane region" description="Helical" evidence="8">
    <location>
        <begin position="327"/>
        <end position="347"/>
    </location>
</feature>
<proteinExistence type="predicted"/>
<dbReference type="EMBL" id="AP012029">
    <property type="protein sequence ID" value="BAJ63189.1"/>
    <property type="molecule type" value="Genomic_DNA"/>
</dbReference>
<feature type="transmembrane region" description="Helical" evidence="8">
    <location>
        <begin position="100"/>
        <end position="121"/>
    </location>
</feature>
<name>E8N425_ANATU</name>
<evidence type="ECO:0000256" key="8">
    <source>
        <dbReference type="SAM" id="Phobius"/>
    </source>
</evidence>
<keyword evidence="5 8" id="KW-0812">Transmembrane</keyword>
<feature type="transmembrane region" description="Helical" evidence="8">
    <location>
        <begin position="177"/>
        <end position="200"/>
    </location>
</feature>
<sequence>MSFVSRNHLWGGLILYILALLILLPAGWLERVPGYMDAEYYAVMGRELAEGKGWSQPFLWNYLDNPETLPQPAFTYWMPLISILSALGWRLTGSFRGVQVIFCLLAALVPVLTYAMAIRLHGDSRKAWLSGLFALFPVFYLPYLPTTDAFAVVMLLGGGAILLVTLEHWFARLAFGILAGALHFTRADGILWLLGGLIWWNGRAWFTRSSFRQLGTQMLKRSALLLVGYTLVMGSWYLRNVEVFGRIFPPGNGLTLWVTRYEDLYLHPASQLTFQRWLEAGWQAHLEGRWQAFLANLQTTIAVQGMIVLFPFILIGMGCLRKQSAVRFALGIWTAIFLVFTLVFPYAGINGSFFHAGAGIQTLLWALAPVGIEQVVRKVSEWRKWERGHHVLRFVYGLLLATSFLLSWGIYASTVIGTESGREIRWEQSYQQALRLETWLRQRLAQPEDVVMVNNPPGYTYATGRPAIVIPFGHEQDVLATGRRYGARFLLLDENNSGYLSEWYLHPVTTRDLNYFGTVEGVRIYEFIP</sequence>
<keyword evidence="4" id="KW-0808">Transferase</keyword>
<evidence type="ECO:0000256" key="4">
    <source>
        <dbReference type="ARBA" id="ARBA00022679"/>
    </source>
</evidence>
<dbReference type="GO" id="GO:0005886">
    <property type="term" value="C:plasma membrane"/>
    <property type="evidence" value="ECO:0007669"/>
    <property type="project" value="UniProtKB-SubCell"/>
</dbReference>
<dbReference type="Proteomes" id="UP000008922">
    <property type="component" value="Chromosome"/>
</dbReference>
<dbReference type="PANTHER" id="PTHR33908:SF11">
    <property type="entry name" value="MEMBRANE PROTEIN"/>
    <property type="match status" value="1"/>
</dbReference>
<comment type="subcellular location">
    <subcellularLocation>
        <location evidence="1">Cell membrane</location>
        <topology evidence="1">Multi-pass membrane protein</topology>
    </subcellularLocation>
</comment>
<evidence type="ECO:0000256" key="7">
    <source>
        <dbReference type="ARBA" id="ARBA00023136"/>
    </source>
</evidence>
<keyword evidence="2" id="KW-1003">Cell membrane</keyword>
<feature type="transmembrane region" description="Helical" evidence="8">
    <location>
        <begin position="150"/>
        <end position="171"/>
    </location>
</feature>
<protein>
    <submittedName>
        <fullName evidence="9">Hypothetical membrane protein</fullName>
    </submittedName>
</protein>
<dbReference type="OrthoDB" id="152394at2"/>
<feature type="transmembrane region" description="Helical" evidence="8">
    <location>
        <begin position="353"/>
        <end position="372"/>
    </location>
</feature>
<keyword evidence="6 8" id="KW-1133">Transmembrane helix</keyword>
<feature type="transmembrane region" description="Helical" evidence="8">
    <location>
        <begin position="221"/>
        <end position="238"/>
    </location>
</feature>